<evidence type="ECO:0008006" key="2">
    <source>
        <dbReference type="Google" id="ProtNLM"/>
    </source>
</evidence>
<protein>
    <recommendedName>
        <fullName evidence="2">DUF1641 domain-containing protein</fullName>
    </recommendedName>
</protein>
<organism evidence="1">
    <name type="scientific">hydrothermal vent metagenome</name>
    <dbReference type="NCBI Taxonomy" id="652676"/>
    <lineage>
        <taxon>unclassified sequences</taxon>
        <taxon>metagenomes</taxon>
        <taxon>ecological metagenomes</taxon>
    </lineage>
</organism>
<reference evidence="1" key="1">
    <citation type="submission" date="2018-06" db="EMBL/GenBank/DDBJ databases">
        <authorList>
            <person name="Zhirakovskaya E."/>
        </authorList>
    </citation>
    <scope>NUCLEOTIDE SEQUENCE</scope>
</reference>
<name>A0A3B0XX45_9ZZZZ</name>
<evidence type="ECO:0000313" key="1">
    <source>
        <dbReference type="EMBL" id="VAW72945.1"/>
    </source>
</evidence>
<proteinExistence type="predicted"/>
<gene>
    <name evidence="1" type="ORF">MNBD_GAMMA15-341</name>
</gene>
<accession>A0A3B0XX45</accession>
<sequence length="185" mass="20199">MAMLPEKDQQIIEAHTGLIHRVVIGCQNREMVPDLDEVLKQAEQNGWQQLVTAIRKILTGSRDTTMLKTLDEEDAIIVNSILRGLQNPETLPDLGKGVNGAMAAPGIAAMINGARTGNLETLQLLGTMAQQMMQAGGDMSRLAGIIRPLVEGVREPEDLIEGMGEEGEKLVMNILAELEKLDQRH</sequence>
<dbReference type="AlphaFoldDB" id="A0A3B0XX45"/>
<dbReference type="EMBL" id="UOFN01000010">
    <property type="protein sequence ID" value="VAW72945.1"/>
    <property type="molecule type" value="Genomic_DNA"/>
</dbReference>